<dbReference type="Proteomes" id="UP001235744">
    <property type="component" value="Chromosome"/>
</dbReference>
<evidence type="ECO:0000313" key="3">
    <source>
        <dbReference type="Proteomes" id="UP001235744"/>
    </source>
</evidence>
<evidence type="ECO:0000313" key="2">
    <source>
        <dbReference type="EMBL" id="WLQ55957.1"/>
    </source>
</evidence>
<proteinExistence type="predicted"/>
<dbReference type="InterPro" id="IPR025736">
    <property type="entry name" value="PucR_C-HTH_dom"/>
</dbReference>
<gene>
    <name evidence="2" type="ORF">P8A19_11080</name>
</gene>
<dbReference type="InterPro" id="IPR042070">
    <property type="entry name" value="PucR_C-HTH_sf"/>
</dbReference>
<name>A0ABY9IKY6_9ACTN</name>
<feature type="domain" description="PucR C-terminal helix-turn-helix" evidence="1">
    <location>
        <begin position="6"/>
        <end position="51"/>
    </location>
</feature>
<sequence length="69" mass="7281">MDVCPTYLAQQQDRRLTAVLLGPYPSTVDDRLARLAELRGLDLGSPRGTAPAIAALLPHDTGQGSHGSV</sequence>
<dbReference type="Gene3D" id="1.10.10.2840">
    <property type="entry name" value="PucR C-terminal helix-turn-helix domain"/>
    <property type="match status" value="1"/>
</dbReference>
<keyword evidence="3" id="KW-1185">Reference proteome</keyword>
<dbReference type="RefSeq" id="WP_306071871.1">
    <property type="nucleotide sequence ID" value="NZ_CP120988.1"/>
</dbReference>
<reference evidence="2 3" key="1">
    <citation type="submission" date="2023-03" db="EMBL/GenBank/DDBJ databases">
        <title>Isolation and description of six Streptomyces strains from soil environments, able to metabolize different microbial glucans.</title>
        <authorList>
            <person name="Widen T."/>
            <person name="Larsbrink J."/>
        </authorList>
    </citation>
    <scope>NUCLEOTIDE SEQUENCE [LARGE SCALE GENOMIC DNA]</scope>
    <source>
        <strain evidence="2 3">Alt2</strain>
    </source>
</reference>
<accession>A0ABY9IKY6</accession>
<dbReference type="EMBL" id="CP120988">
    <property type="protein sequence ID" value="WLQ55957.1"/>
    <property type="molecule type" value="Genomic_DNA"/>
</dbReference>
<protein>
    <submittedName>
        <fullName evidence="2">Helix-turn-helix domain-containing protein</fullName>
    </submittedName>
</protein>
<dbReference type="Pfam" id="PF13556">
    <property type="entry name" value="HTH_30"/>
    <property type="match status" value="1"/>
</dbReference>
<evidence type="ECO:0000259" key="1">
    <source>
        <dbReference type="Pfam" id="PF13556"/>
    </source>
</evidence>
<organism evidence="2 3">
    <name type="scientific">Streptomyces poriferorum</name>
    <dbReference type="NCBI Taxonomy" id="2798799"/>
    <lineage>
        <taxon>Bacteria</taxon>
        <taxon>Bacillati</taxon>
        <taxon>Actinomycetota</taxon>
        <taxon>Actinomycetes</taxon>
        <taxon>Kitasatosporales</taxon>
        <taxon>Streptomycetaceae</taxon>
        <taxon>Streptomyces</taxon>
    </lineage>
</organism>